<reference evidence="1 2" key="1">
    <citation type="journal article" date="2021" name="Elife">
        <title>Chloroplast acquisition without the gene transfer in kleptoplastic sea slugs, Plakobranchus ocellatus.</title>
        <authorList>
            <person name="Maeda T."/>
            <person name="Takahashi S."/>
            <person name="Yoshida T."/>
            <person name="Shimamura S."/>
            <person name="Takaki Y."/>
            <person name="Nagai Y."/>
            <person name="Toyoda A."/>
            <person name="Suzuki Y."/>
            <person name="Arimoto A."/>
            <person name="Ishii H."/>
            <person name="Satoh N."/>
            <person name="Nishiyama T."/>
            <person name="Hasebe M."/>
            <person name="Maruyama T."/>
            <person name="Minagawa J."/>
            <person name="Obokata J."/>
            <person name="Shigenobu S."/>
        </authorList>
    </citation>
    <scope>NUCLEOTIDE SEQUENCE [LARGE SCALE GENOMIC DNA]</scope>
</reference>
<organism evidence="1 2">
    <name type="scientific">Plakobranchus ocellatus</name>
    <dbReference type="NCBI Taxonomy" id="259542"/>
    <lineage>
        <taxon>Eukaryota</taxon>
        <taxon>Metazoa</taxon>
        <taxon>Spiralia</taxon>
        <taxon>Lophotrochozoa</taxon>
        <taxon>Mollusca</taxon>
        <taxon>Gastropoda</taxon>
        <taxon>Heterobranchia</taxon>
        <taxon>Euthyneura</taxon>
        <taxon>Panpulmonata</taxon>
        <taxon>Sacoglossa</taxon>
        <taxon>Placobranchoidea</taxon>
        <taxon>Plakobranchidae</taxon>
        <taxon>Plakobranchus</taxon>
    </lineage>
</organism>
<sequence length="99" mass="11127">MRSTSNGKLVCTASMVEMLVTTPVPEPPTQIVGRTWTHERMKAQGLQSTSSTVWGIKKTDLMPSRTAKVRIFYSPPEIVRGHLKRAHILLTSQKIPQDR</sequence>
<protein>
    <submittedName>
        <fullName evidence="1">Uncharacterized protein</fullName>
    </submittedName>
</protein>
<evidence type="ECO:0000313" key="2">
    <source>
        <dbReference type="Proteomes" id="UP000735302"/>
    </source>
</evidence>
<name>A0AAV4D5N3_9GAST</name>
<comment type="caution">
    <text evidence="1">The sequence shown here is derived from an EMBL/GenBank/DDBJ whole genome shotgun (WGS) entry which is preliminary data.</text>
</comment>
<dbReference type="Proteomes" id="UP000735302">
    <property type="component" value="Unassembled WGS sequence"/>
</dbReference>
<evidence type="ECO:0000313" key="1">
    <source>
        <dbReference type="EMBL" id="GFO39476.1"/>
    </source>
</evidence>
<accession>A0AAV4D5N3</accession>
<keyword evidence="2" id="KW-1185">Reference proteome</keyword>
<dbReference type="EMBL" id="BLXT01007498">
    <property type="protein sequence ID" value="GFO39476.1"/>
    <property type="molecule type" value="Genomic_DNA"/>
</dbReference>
<proteinExistence type="predicted"/>
<gene>
    <name evidence="1" type="ORF">PoB_006598100</name>
</gene>
<dbReference type="AlphaFoldDB" id="A0AAV4D5N3"/>